<feature type="region of interest" description="Disordered" evidence="1">
    <location>
        <begin position="707"/>
        <end position="749"/>
    </location>
</feature>
<organism evidence="2 3">
    <name type="scientific">Leishmania donovani</name>
    <dbReference type="NCBI Taxonomy" id="5661"/>
    <lineage>
        <taxon>Eukaryota</taxon>
        <taxon>Discoba</taxon>
        <taxon>Euglenozoa</taxon>
        <taxon>Kinetoplastea</taxon>
        <taxon>Metakinetoplastina</taxon>
        <taxon>Trypanosomatida</taxon>
        <taxon>Trypanosomatidae</taxon>
        <taxon>Leishmaniinae</taxon>
        <taxon>Leishmania</taxon>
    </lineage>
</organism>
<evidence type="ECO:0000256" key="1">
    <source>
        <dbReference type="SAM" id="MobiDB-lite"/>
    </source>
</evidence>
<feature type="region of interest" description="Disordered" evidence="1">
    <location>
        <begin position="283"/>
        <end position="358"/>
    </location>
</feature>
<protein>
    <submittedName>
        <fullName evidence="2">Uncharacterized protein</fullName>
    </submittedName>
</protein>
<accession>A0A3S7WX34</accession>
<dbReference type="EMBL" id="CP029521">
    <property type="protein sequence ID" value="AYU78748.1"/>
    <property type="molecule type" value="Genomic_DNA"/>
</dbReference>
<dbReference type="VEuPathDB" id="TriTrypDB:LdBPK_220420.1"/>
<evidence type="ECO:0000313" key="2">
    <source>
        <dbReference type="EMBL" id="AYU78748.1"/>
    </source>
</evidence>
<feature type="compositionally biased region" description="Low complexity" evidence="1">
    <location>
        <begin position="707"/>
        <end position="716"/>
    </location>
</feature>
<dbReference type="Gene3D" id="1.25.40.10">
    <property type="entry name" value="Tetratricopeptide repeat domain"/>
    <property type="match status" value="1"/>
</dbReference>
<reference evidence="2 3" key="1">
    <citation type="journal article" date="2018" name="Sci. Rep.">
        <title>A complete Leishmania donovani reference genome identifies novel genetic variations associated with virulence.</title>
        <authorList>
            <person name="Lypaczewski P."/>
            <person name="Hoshizaki J."/>
            <person name="Zhang W.-W."/>
            <person name="McCall L.-I."/>
            <person name="Torcivia-Rodriguez J."/>
            <person name="Simonyan V."/>
            <person name="Kaur A."/>
            <person name="Dewar K."/>
            <person name="Matlashewski G."/>
        </authorList>
    </citation>
    <scope>NUCLEOTIDE SEQUENCE [LARGE SCALE GENOMIC DNA]</scope>
    <source>
        <strain evidence="2 3">LdCL</strain>
    </source>
</reference>
<dbReference type="OrthoDB" id="278676at2759"/>
<dbReference type="VEuPathDB" id="TriTrypDB:LDHU3_22.0730"/>
<name>A0A3S7WX34_LEIDO</name>
<dbReference type="InterPro" id="IPR011990">
    <property type="entry name" value="TPR-like_helical_dom_sf"/>
</dbReference>
<gene>
    <name evidence="2" type="ORF">LdCL_220010500</name>
</gene>
<feature type="region of interest" description="Disordered" evidence="1">
    <location>
        <begin position="537"/>
        <end position="559"/>
    </location>
</feature>
<dbReference type="Proteomes" id="UP000274082">
    <property type="component" value="Chromosome 22"/>
</dbReference>
<sequence length="891" mass="96858">MPSIQVSGRHGSYATQFWKPSAWAVAASRFRNRADMRAAYSRKAIDRRLVLPLDSHNWIRALEVLNAGYARLGRTPEHFKMVLRDMVEHRGPYTERATFPSSAFAPPCPTQSRGGVDGAEARVFGGDGQRLPSTLAEMPAGSEGAADILPAVDALRDRAYAGEIPSNRSLWVTLVWSYCALDQPSGALDTFHLATRRFRFSSATMQHMASLLLPVLCRHAQLEEATRLYETYLKVDGTKEDADGALASRHHRSRIEDADARRWLAEAAARRGDWKRAQNFAGDARAPAGSAPATDDHPHATTRGSPSRRTIGSLFHDTASPKTPALSPGGAHLFASSEGAGRTEGQQATPRSSAAPPARPMLQALSREAVRQLFRCLCRGGSESGSHSQLRDALCCWEHLYGPVLEAASAVDGDAMASCRDDNPCRLTRPPPLEDVHELLNLLASHRRWKESLSVFCHLFLGRPAKVYVSATLADLQVLPSSIGSSDGPLSASANGEKPITAPVLRLDATTLNILFSSLPAAAAPLLVRARKSAPASATTTAEERAHKQWPSQSHAASDERELRLSASAVPVTVVRLFDDLLLLRDDMVLTDFVMAAVGPALLQVGQAERVFDLLARTPMMVAASQRKAPAYVSTEHQALKAVLVALGYAAFALCSSSARRHDMVRLLPHLFPPEVVRRVATEGEGNTPSSCAIFEGRAVLRNYSRSATASSTGATMKSDDTVAPNGSVDSLQSHTRANTASTTAPSLLDMKWHAPTAASAFRGGDLNAPTRPGRRSSAATLTSLADDAMRRDYVRLHERRRDAFTGSHADAERDPRPIPKGLHDHASGWDFFGRGGEMVFANHKRTPHPFTMQPKVMRDLRNPYRGWNPRRNSSLAHKENVIKWNGKSAV</sequence>
<dbReference type="AlphaFoldDB" id="A0A3S7WX34"/>
<proteinExistence type="predicted"/>
<dbReference type="VEuPathDB" id="TriTrypDB:LdCL_220010500"/>
<feature type="compositionally biased region" description="Polar residues" evidence="1">
    <location>
        <begin position="728"/>
        <end position="746"/>
    </location>
</feature>
<evidence type="ECO:0000313" key="3">
    <source>
        <dbReference type="Proteomes" id="UP000274082"/>
    </source>
</evidence>
<keyword evidence="3" id="KW-1185">Reference proteome</keyword>